<accession>A0A239WTS8</accession>
<keyword evidence="1" id="KW-0472">Membrane</keyword>
<evidence type="ECO:0000313" key="2">
    <source>
        <dbReference type="EMBL" id="SNV37576.1"/>
    </source>
</evidence>
<dbReference type="KEGG" id="saco:SAME_00707"/>
<keyword evidence="1" id="KW-0812">Transmembrane</keyword>
<keyword evidence="1" id="KW-1133">Transmembrane helix</keyword>
<evidence type="ECO:0000256" key="1">
    <source>
        <dbReference type="SAM" id="Phobius"/>
    </source>
</evidence>
<dbReference type="AlphaFoldDB" id="A0A239WTS8"/>
<feature type="transmembrane region" description="Helical" evidence="1">
    <location>
        <begin position="12"/>
        <end position="35"/>
    </location>
</feature>
<dbReference type="Proteomes" id="UP000215144">
    <property type="component" value="Chromosome 1"/>
</dbReference>
<dbReference type="RefSeq" id="WP_231909835.1">
    <property type="nucleotide sequence ID" value="NZ_LT906454.1"/>
</dbReference>
<evidence type="ECO:0000313" key="3">
    <source>
        <dbReference type="Proteomes" id="UP000215144"/>
    </source>
</evidence>
<dbReference type="EMBL" id="LT906454">
    <property type="protein sequence ID" value="SNV37576.1"/>
    <property type="molecule type" value="Genomic_DNA"/>
</dbReference>
<reference evidence="2 3" key="1">
    <citation type="submission" date="2017-06" db="EMBL/GenBank/DDBJ databases">
        <authorList>
            <consortium name="Pathogen Informatics"/>
        </authorList>
    </citation>
    <scope>NUCLEOTIDE SEQUENCE [LARGE SCALE GENOMIC DNA]</scope>
    <source>
        <strain evidence="2 3">NCTC11291</strain>
    </source>
</reference>
<feature type="transmembrane region" description="Helical" evidence="1">
    <location>
        <begin position="74"/>
        <end position="97"/>
    </location>
</feature>
<feature type="transmembrane region" description="Helical" evidence="1">
    <location>
        <begin position="103"/>
        <end position="122"/>
    </location>
</feature>
<protein>
    <submittedName>
        <fullName evidence="2">Uncharacterized protein</fullName>
    </submittedName>
</protein>
<sequence length="139" mass="14817">MDTYSRFTESLFGAVPGAIRIIVLILVALIVAAIVKKLVVKGLAELAPVAKLSKWGLVKPTQDEKSLIKGFGQFAYFLVILFFLPAILSGLGVSSVADPISNMFAKFFGFLPNAVAAVLSFLSEFSSASSLRTLSAASW</sequence>
<organism evidence="2 3">
    <name type="scientific">Streptococcus acidominimus</name>
    <dbReference type="NCBI Taxonomy" id="1326"/>
    <lineage>
        <taxon>Bacteria</taxon>
        <taxon>Bacillati</taxon>
        <taxon>Bacillota</taxon>
        <taxon>Bacilli</taxon>
        <taxon>Lactobacillales</taxon>
        <taxon>Streptococcaceae</taxon>
        <taxon>Streptococcus</taxon>
    </lineage>
</organism>
<gene>
    <name evidence="2" type="ORF">SAMEA4504048_00707</name>
</gene>
<name>A0A239WTS8_STRAI</name>
<proteinExistence type="predicted"/>